<keyword evidence="3" id="KW-1185">Reference proteome</keyword>
<proteinExistence type="predicted"/>
<feature type="compositionally biased region" description="Basic residues" evidence="1">
    <location>
        <begin position="36"/>
        <end position="46"/>
    </location>
</feature>
<protein>
    <submittedName>
        <fullName evidence="2">Uncharacterized protein</fullName>
    </submittedName>
</protein>
<evidence type="ECO:0000256" key="1">
    <source>
        <dbReference type="SAM" id="MobiDB-lite"/>
    </source>
</evidence>
<gene>
    <name evidence="2" type="ORF">AXG93_3459s1120</name>
</gene>
<sequence>MTNGNERCNKRRRWCRSGVPEEQSQEYVERRESHVGGRKLPTRRYMAKGCREGGRAQATGGDFKGARGAGAESEQGTGGRGSKVGYDASQRLEQMRDPEAGVSNGQARQQWQEQSREWSSEGGTGRSGGNVDLHRDMRIRGSVAIAHDRLG</sequence>
<name>A0A176W4D0_MARPO</name>
<organism evidence="2 3">
    <name type="scientific">Marchantia polymorpha subsp. ruderalis</name>
    <dbReference type="NCBI Taxonomy" id="1480154"/>
    <lineage>
        <taxon>Eukaryota</taxon>
        <taxon>Viridiplantae</taxon>
        <taxon>Streptophyta</taxon>
        <taxon>Embryophyta</taxon>
        <taxon>Marchantiophyta</taxon>
        <taxon>Marchantiopsida</taxon>
        <taxon>Marchantiidae</taxon>
        <taxon>Marchantiales</taxon>
        <taxon>Marchantiaceae</taxon>
        <taxon>Marchantia</taxon>
    </lineage>
</organism>
<dbReference type="EMBL" id="LVLJ01001811">
    <property type="protein sequence ID" value="OAE27869.1"/>
    <property type="molecule type" value="Genomic_DNA"/>
</dbReference>
<feature type="region of interest" description="Disordered" evidence="1">
    <location>
        <begin position="1"/>
        <end position="135"/>
    </location>
</feature>
<evidence type="ECO:0000313" key="2">
    <source>
        <dbReference type="EMBL" id="OAE27869.1"/>
    </source>
</evidence>
<dbReference type="AlphaFoldDB" id="A0A176W4D0"/>
<evidence type="ECO:0000313" key="3">
    <source>
        <dbReference type="Proteomes" id="UP000077202"/>
    </source>
</evidence>
<reference evidence="2" key="1">
    <citation type="submission" date="2016-03" db="EMBL/GenBank/DDBJ databases">
        <title>Mechanisms controlling the formation of the plant cell surface in tip-growing cells are functionally conserved among land plants.</title>
        <authorList>
            <person name="Honkanen S."/>
            <person name="Jones V.A."/>
            <person name="Morieri G."/>
            <person name="Champion C."/>
            <person name="Hetherington A.J."/>
            <person name="Kelly S."/>
            <person name="Saint-Marcoux D."/>
            <person name="Proust H."/>
            <person name="Prescott H."/>
            <person name="Dolan L."/>
        </authorList>
    </citation>
    <scope>NUCLEOTIDE SEQUENCE [LARGE SCALE GENOMIC DNA]</scope>
    <source>
        <tissue evidence="2">Whole gametophyte</tissue>
    </source>
</reference>
<comment type="caution">
    <text evidence="2">The sequence shown here is derived from an EMBL/GenBank/DDBJ whole genome shotgun (WGS) entry which is preliminary data.</text>
</comment>
<accession>A0A176W4D0</accession>
<dbReference type="Proteomes" id="UP000077202">
    <property type="component" value="Unassembled WGS sequence"/>
</dbReference>